<dbReference type="AlphaFoldDB" id="A0A9W6V788"/>
<keyword evidence="2" id="KW-1185">Reference proteome</keyword>
<protein>
    <recommendedName>
        <fullName evidence="3">Tetratricopeptide repeat-containing protein</fullName>
    </recommendedName>
</protein>
<dbReference type="Gene3D" id="1.25.40.10">
    <property type="entry name" value="Tetratricopeptide repeat domain"/>
    <property type="match status" value="2"/>
</dbReference>
<sequence>MATQRAAVALGRHQVVWHLAWALHNFHVHRGYLRDALDSWQTALDATPYLSDSAVTCVTHRCLGRVCSRLGRHEEAVMHLEWALGLAVHHRDRGEQAHTQQTLANAWGRQDPGNEASILDSLGYIAHHTGDHGLAIDLFGQALAGYRALGHNYFVAFTLDNLGHPHAALGHRDRARAIWAEALVFFREQGRDNDVARVQRQLDDLGGTA</sequence>
<gene>
    <name evidence="1" type="ORF">Aglo03_05500</name>
</gene>
<comment type="caution">
    <text evidence="1">The sequence shown here is derived from an EMBL/GenBank/DDBJ whole genome shotgun (WGS) entry which is preliminary data.</text>
</comment>
<accession>A0A9W6V788</accession>
<dbReference type="InterPro" id="IPR011990">
    <property type="entry name" value="TPR-like_helical_dom_sf"/>
</dbReference>
<organism evidence="1 2">
    <name type="scientific">Actinokineospora globicatena</name>
    <dbReference type="NCBI Taxonomy" id="103729"/>
    <lineage>
        <taxon>Bacteria</taxon>
        <taxon>Bacillati</taxon>
        <taxon>Actinomycetota</taxon>
        <taxon>Actinomycetes</taxon>
        <taxon>Pseudonocardiales</taxon>
        <taxon>Pseudonocardiaceae</taxon>
        <taxon>Actinokineospora</taxon>
    </lineage>
</organism>
<name>A0A9W6V788_9PSEU</name>
<dbReference type="EMBL" id="BSSD01000001">
    <property type="protein sequence ID" value="GLW89734.1"/>
    <property type="molecule type" value="Genomic_DNA"/>
</dbReference>
<evidence type="ECO:0000313" key="2">
    <source>
        <dbReference type="Proteomes" id="UP001165042"/>
    </source>
</evidence>
<evidence type="ECO:0008006" key="3">
    <source>
        <dbReference type="Google" id="ProtNLM"/>
    </source>
</evidence>
<dbReference type="SUPFAM" id="SSF48452">
    <property type="entry name" value="TPR-like"/>
    <property type="match status" value="1"/>
</dbReference>
<proteinExistence type="predicted"/>
<dbReference type="RefSeq" id="WP_285607182.1">
    <property type="nucleotide sequence ID" value="NZ_BSSD01000001.1"/>
</dbReference>
<reference evidence="1" key="1">
    <citation type="submission" date="2023-02" db="EMBL/GenBank/DDBJ databases">
        <title>Actinokineospora globicatena NBRC 15670.</title>
        <authorList>
            <person name="Ichikawa N."/>
            <person name="Sato H."/>
            <person name="Tonouchi N."/>
        </authorList>
    </citation>
    <scope>NUCLEOTIDE SEQUENCE</scope>
    <source>
        <strain evidence="1">NBRC 15670</strain>
    </source>
</reference>
<evidence type="ECO:0000313" key="1">
    <source>
        <dbReference type="EMBL" id="GLW89734.1"/>
    </source>
</evidence>
<dbReference type="Proteomes" id="UP001165042">
    <property type="component" value="Unassembled WGS sequence"/>
</dbReference>